<evidence type="ECO:0000256" key="8">
    <source>
        <dbReference type="SAM" id="Phobius"/>
    </source>
</evidence>
<keyword evidence="5 10" id="KW-0560">Oxidoreductase</keyword>
<dbReference type="Gene3D" id="3.30.465.10">
    <property type="match status" value="1"/>
</dbReference>
<evidence type="ECO:0000256" key="5">
    <source>
        <dbReference type="ARBA" id="ARBA00023002"/>
    </source>
</evidence>
<dbReference type="GO" id="GO:0005737">
    <property type="term" value="C:cytoplasm"/>
    <property type="evidence" value="ECO:0007669"/>
    <property type="project" value="TreeGrafter"/>
</dbReference>
<dbReference type="GO" id="GO:0071949">
    <property type="term" value="F:FAD binding"/>
    <property type="evidence" value="ECO:0007669"/>
    <property type="project" value="InterPro"/>
</dbReference>
<protein>
    <recommendedName>
        <fullName evidence="2">Delta(24)-sterol reductase</fullName>
        <ecNumber evidence="2">1.3.1.72</ecNumber>
    </recommendedName>
</protein>
<proteinExistence type="predicted"/>
<dbReference type="GO" id="GO:0016020">
    <property type="term" value="C:membrane"/>
    <property type="evidence" value="ECO:0007669"/>
    <property type="project" value="UniProtKB-SubCell"/>
</dbReference>
<evidence type="ECO:0000259" key="9">
    <source>
        <dbReference type="PROSITE" id="PS51387"/>
    </source>
</evidence>
<dbReference type="AlphaFoldDB" id="A0AAD8Y8B4"/>
<reference evidence="10" key="1">
    <citation type="submission" date="2023-06" db="EMBL/GenBank/DDBJ databases">
        <title>Survivors Of The Sea: Transcriptome response of Skeletonema marinoi to long-term dormancy.</title>
        <authorList>
            <person name="Pinder M.I.M."/>
            <person name="Kourtchenko O."/>
            <person name="Robertson E.K."/>
            <person name="Larsson T."/>
            <person name="Maumus F."/>
            <person name="Osuna-Cruz C.M."/>
            <person name="Vancaester E."/>
            <person name="Stenow R."/>
            <person name="Vandepoele K."/>
            <person name="Ploug H."/>
            <person name="Bruchert V."/>
            <person name="Godhe A."/>
            <person name="Topel M."/>
        </authorList>
    </citation>
    <scope>NUCLEOTIDE SEQUENCE</scope>
    <source>
        <strain evidence="10">R05AC</strain>
    </source>
</reference>
<evidence type="ECO:0000256" key="3">
    <source>
        <dbReference type="ARBA" id="ARBA00022692"/>
    </source>
</evidence>
<dbReference type="InterPro" id="IPR040165">
    <property type="entry name" value="Diminuto-like"/>
</dbReference>
<evidence type="ECO:0000256" key="7">
    <source>
        <dbReference type="SAM" id="MobiDB-lite"/>
    </source>
</evidence>
<evidence type="ECO:0000313" key="10">
    <source>
        <dbReference type="EMBL" id="KAK1740405.1"/>
    </source>
</evidence>
<dbReference type="PROSITE" id="PS51387">
    <property type="entry name" value="FAD_PCMH"/>
    <property type="match status" value="1"/>
</dbReference>
<evidence type="ECO:0000256" key="1">
    <source>
        <dbReference type="ARBA" id="ARBA00004167"/>
    </source>
</evidence>
<name>A0AAD8Y8B4_9STRA</name>
<evidence type="ECO:0000256" key="6">
    <source>
        <dbReference type="ARBA" id="ARBA00023136"/>
    </source>
</evidence>
<evidence type="ECO:0000313" key="11">
    <source>
        <dbReference type="Proteomes" id="UP001224775"/>
    </source>
</evidence>
<feature type="domain" description="FAD-binding PCMH-type" evidence="9">
    <location>
        <begin position="77"/>
        <end position="263"/>
    </location>
</feature>
<accession>A0AAD8Y8B4</accession>
<dbReference type="GO" id="GO:0050614">
    <property type="term" value="F:Delta24-sterol reductase activity"/>
    <property type="evidence" value="ECO:0007669"/>
    <property type="project" value="UniProtKB-EC"/>
</dbReference>
<dbReference type="InterPro" id="IPR036318">
    <property type="entry name" value="FAD-bd_PCMH-like_sf"/>
</dbReference>
<feature type="transmembrane region" description="Helical" evidence="8">
    <location>
        <begin position="62"/>
        <end position="82"/>
    </location>
</feature>
<keyword evidence="11" id="KW-1185">Reference proteome</keyword>
<keyword evidence="3 8" id="KW-0812">Transmembrane</keyword>
<dbReference type="PANTHER" id="PTHR10801:SF0">
    <property type="entry name" value="DELTA(24)-STEROL REDUCTASE"/>
    <property type="match status" value="1"/>
</dbReference>
<comment type="subcellular location">
    <subcellularLocation>
        <location evidence="1">Membrane</location>
        <topology evidence="1">Single-pass membrane protein</topology>
    </subcellularLocation>
</comment>
<comment type="caution">
    <text evidence="10">The sequence shown here is derived from an EMBL/GenBank/DDBJ whole genome shotgun (WGS) entry which is preliminary data.</text>
</comment>
<dbReference type="Pfam" id="PF01565">
    <property type="entry name" value="FAD_binding_4"/>
    <property type="match status" value="1"/>
</dbReference>
<sequence>MMDDEEQIKDGSTSSSGSSGSEHQVVKPSSVQQMQQTIIKRKKNDLSNESFCDRFIIQNRGIFVTIFILPASFFLRLFHYIYDWYVYLFVNLSSRHDERVSHISAQVRDAASQKKKMCTSRPGWHSMSLREGLYKKDSKVAKIEIPLRDVLELDEANLTVRVEPLVTMGQLSRYLRSKGYCLQVTPELDDLTAGGLVNGFGVETSSHKYGLIQHTCTRFEVVVANGDVVTCTETDRPELFSAIPWSHGTLGFLVSVDFKIIPCKSYVKMTYIPCHTQEECVDVFERESRDLTNDFVEAIVYTKEEGVVMKATLVDEVNKSQVNPIGYFWKPWFYKYVQTFLSSGETATEYIPLTHYFHRHTRPLFWEMEEIIPSGNALWFRCLLGWLGPPHVKLLKKTQTETIRRLYEQHHVIQDMLIPMGALADAINTFHDEIEVYPLWLCPMALLPSGDSGFMKPVVQDGQVVERMFVDVGAYGVPMVSNFEARGTLRRLESFVRRVKGYQALYADCFMSRDEFREMFDHTAYDTLRTSYGAVDAFPEIYDKISRAARR</sequence>
<dbReference type="EMBL" id="JATAAI010000015">
    <property type="protein sequence ID" value="KAK1740405.1"/>
    <property type="molecule type" value="Genomic_DNA"/>
</dbReference>
<keyword evidence="4 8" id="KW-1133">Transmembrane helix</keyword>
<keyword evidence="6 8" id="KW-0472">Membrane</keyword>
<dbReference type="EC" id="1.3.1.72" evidence="2"/>
<dbReference type="InterPro" id="IPR016169">
    <property type="entry name" value="FAD-bd_PCMH_sub2"/>
</dbReference>
<dbReference type="PANTHER" id="PTHR10801">
    <property type="entry name" value="24-DEHYDROCHOLESTEROL REDUCTASE"/>
    <property type="match status" value="1"/>
</dbReference>
<evidence type="ECO:0000256" key="4">
    <source>
        <dbReference type="ARBA" id="ARBA00022989"/>
    </source>
</evidence>
<dbReference type="InterPro" id="IPR006094">
    <property type="entry name" value="Oxid_FAD_bind_N"/>
</dbReference>
<gene>
    <name evidence="10" type="ORF">QTG54_008500</name>
</gene>
<dbReference type="InterPro" id="IPR016166">
    <property type="entry name" value="FAD-bd_PCMH"/>
</dbReference>
<feature type="region of interest" description="Disordered" evidence="7">
    <location>
        <begin position="1"/>
        <end position="33"/>
    </location>
</feature>
<feature type="compositionally biased region" description="Low complexity" evidence="7">
    <location>
        <begin position="11"/>
        <end position="21"/>
    </location>
</feature>
<evidence type="ECO:0000256" key="2">
    <source>
        <dbReference type="ARBA" id="ARBA00012405"/>
    </source>
</evidence>
<organism evidence="10 11">
    <name type="scientific">Skeletonema marinoi</name>
    <dbReference type="NCBI Taxonomy" id="267567"/>
    <lineage>
        <taxon>Eukaryota</taxon>
        <taxon>Sar</taxon>
        <taxon>Stramenopiles</taxon>
        <taxon>Ochrophyta</taxon>
        <taxon>Bacillariophyta</taxon>
        <taxon>Coscinodiscophyceae</taxon>
        <taxon>Thalassiosirophycidae</taxon>
        <taxon>Thalassiosirales</taxon>
        <taxon>Skeletonemataceae</taxon>
        <taxon>Skeletonema</taxon>
        <taxon>Skeletonema marinoi-dohrnii complex</taxon>
    </lineage>
</organism>
<dbReference type="SUPFAM" id="SSF56176">
    <property type="entry name" value="FAD-binding/transporter-associated domain-like"/>
    <property type="match status" value="1"/>
</dbReference>
<dbReference type="GO" id="GO:0000246">
    <property type="term" value="F:Delta24(24-1) sterol reductase activity"/>
    <property type="evidence" value="ECO:0007669"/>
    <property type="project" value="TreeGrafter"/>
</dbReference>
<dbReference type="GO" id="GO:0008202">
    <property type="term" value="P:steroid metabolic process"/>
    <property type="evidence" value="ECO:0007669"/>
    <property type="project" value="TreeGrafter"/>
</dbReference>
<dbReference type="Proteomes" id="UP001224775">
    <property type="component" value="Unassembled WGS sequence"/>
</dbReference>